<dbReference type="InterPro" id="IPR013144">
    <property type="entry name" value="CRA_dom"/>
</dbReference>
<dbReference type="PANTHER" id="PTHR12864">
    <property type="entry name" value="RAN BINDING PROTEIN 9-RELATED"/>
    <property type="match status" value="1"/>
</dbReference>
<dbReference type="InterPro" id="IPR044736">
    <property type="entry name" value="Gid1/RanBPM/SPLA_SPRY"/>
</dbReference>
<feature type="domain" description="CTLH" evidence="2">
    <location>
        <begin position="353"/>
        <end position="409"/>
    </location>
</feature>
<evidence type="ECO:0000313" key="4">
    <source>
        <dbReference type="Proteomes" id="UP001162131"/>
    </source>
</evidence>
<keyword evidence="4" id="KW-1185">Reference proteome</keyword>
<evidence type="ECO:0000313" key="3">
    <source>
        <dbReference type="EMBL" id="CAG9334621.1"/>
    </source>
</evidence>
<dbReference type="InterPro" id="IPR043136">
    <property type="entry name" value="B30.2/SPRY_sf"/>
</dbReference>
<feature type="domain" description="B30.2/SPRY" evidence="1">
    <location>
        <begin position="1"/>
        <end position="184"/>
    </location>
</feature>
<dbReference type="InterPro" id="IPR003877">
    <property type="entry name" value="SPRY_dom"/>
</dbReference>
<dbReference type="SMART" id="SM00757">
    <property type="entry name" value="CRA"/>
    <property type="match status" value="1"/>
</dbReference>
<protein>
    <recommendedName>
        <fullName evidence="5">Ran-binding protein 10</fullName>
    </recommendedName>
</protein>
<dbReference type="Gene3D" id="2.60.120.920">
    <property type="match status" value="1"/>
</dbReference>
<organism evidence="3 4">
    <name type="scientific">Blepharisma stoltei</name>
    <dbReference type="NCBI Taxonomy" id="1481888"/>
    <lineage>
        <taxon>Eukaryota</taxon>
        <taxon>Sar</taxon>
        <taxon>Alveolata</taxon>
        <taxon>Ciliophora</taxon>
        <taxon>Postciliodesmatophora</taxon>
        <taxon>Heterotrichea</taxon>
        <taxon>Heterotrichida</taxon>
        <taxon>Blepharismidae</taxon>
        <taxon>Blepharisma</taxon>
    </lineage>
</organism>
<dbReference type="Pfam" id="PF00622">
    <property type="entry name" value="SPRY"/>
    <property type="match status" value="1"/>
</dbReference>
<dbReference type="InterPro" id="IPR006595">
    <property type="entry name" value="CTLH_C"/>
</dbReference>
<evidence type="ECO:0000259" key="1">
    <source>
        <dbReference type="PROSITE" id="PS50188"/>
    </source>
</evidence>
<dbReference type="InterPro" id="IPR024964">
    <property type="entry name" value="CTLH/CRA"/>
</dbReference>
<dbReference type="Proteomes" id="UP001162131">
    <property type="component" value="Unassembled WGS sequence"/>
</dbReference>
<dbReference type="EMBL" id="CAJZBQ010000058">
    <property type="protein sequence ID" value="CAG9334621.1"/>
    <property type="molecule type" value="Genomic_DNA"/>
</dbReference>
<dbReference type="InterPro" id="IPR001870">
    <property type="entry name" value="B30.2/SPRY"/>
</dbReference>
<proteinExistence type="predicted"/>
<dbReference type="AlphaFoldDB" id="A0AAU9KAA7"/>
<dbReference type="SUPFAM" id="SSF49899">
    <property type="entry name" value="Concanavalin A-like lectins/glucanases"/>
    <property type="match status" value="1"/>
</dbReference>
<dbReference type="PROSITE" id="PS50897">
    <property type="entry name" value="CTLH"/>
    <property type="match status" value="1"/>
</dbReference>
<gene>
    <name evidence="3" type="ORF">BSTOLATCC_MIC61232</name>
</gene>
<comment type="caution">
    <text evidence="3">The sequence shown here is derived from an EMBL/GenBank/DDBJ whole genome shotgun (WGS) entry which is preliminary data.</text>
</comment>
<evidence type="ECO:0000259" key="2">
    <source>
        <dbReference type="PROSITE" id="PS50897"/>
    </source>
</evidence>
<dbReference type="Pfam" id="PF10607">
    <property type="entry name" value="CTLH"/>
    <property type="match status" value="1"/>
</dbReference>
<dbReference type="SMART" id="SM00449">
    <property type="entry name" value="SPRY"/>
    <property type="match status" value="1"/>
</dbReference>
<name>A0AAU9KAA7_9CILI</name>
<sequence length="516" mass="58582">MFFQMHQPNKSEELPCLHLQNSSNVKIHQDRLTVTYTGKGQNLADIACVRGSHSIRPLSPTSPVYYFEVKINITLQRPTLYVGLIDESFQLSKYPGASKRSYGIKADGKVYHNSTQGRDFCQKFASGDVIGCGIIFDTQEIFFTKNGVFLGSAFKGIEPIEYYPAVALLTPQESVTFNFSGPFTYDVDSLSVKEATRIDNEVLSENISSSELHELVHDYLKYNGYYQTLLNFPNLNPKLPAAEPVSLSKQRSYSGRVSEKVGSIDINPECEKCEKAQKICEECLRQIMQNVEPVSPIKVPLTSPFGSRQNSMSDTFSFDRCNSIDLSSLYMKNNETVIEEPEIPEPPLENLEETKIRSEIRQLIMQGLIREARDLIVMNYPALESNEECIISLHVQEFIEIIKKGEPYTALDYAKRYLASFREKTVFCRKDVDLSVFVWEIIGLLCYNKPEESVLGYLLMPSQREVTADVVNRNIVNLSELAVCKLDVVMKQMLALQALYMEKQLRASDSQFNLLI</sequence>
<dbReference type="InterPro" id="IPR013320">
    <property type="entry name" value="ConA-like_dom_sf"/>
</dbReference>
<dbReference type="CDD" id="cd12885">
    <property type="entry name" value="SPRY_RanBP_like"/>
    <property type="match status" value="1"/>
</dbReference>
<evidence type="ECO:0008006" key="5">
    <source>
        <dbReference type="Google" id="ProtNLM"/>
    </source>
</evidence>
<dbReference type="InterPro" id="IPR050618">
    <property type="entry name" value="Ubq-SigPath_Reg"/>
</dbReference>
<dbReference type="SMART" id="SM00668">
    <property type="entry name" value="CTLH"/>
    <property type="match status" value="1"/>
</dbReference>
<accession>A0AAU9KAA7</accession>
<reference evidence="3" key="1">
    <citation type="submission" date="2021-09" db="EMBL/GenBank/DDBJ databases">
        <authorList>
            <consortium name="AG Swart"/>
            <person name="Singh M."/>
            <person name="Singh A."/>
            <person name="Seah K."/>
            <person name="Emmerich C."/>
        </authorList>
    </citation>
    <scope>NUCLEOTIDE SEQUENCE</scope>
    <source>
        <strain evidence="3">ATCC30299</strain>
    </source>
</reference>
<dbReference type="PROSITE" id="PS50188">
    <property type="entry name" value="B302_SPRY"/>
    <property type="match status" value="1"/>
</dbReference>